<evidence type="ECO:0000313" key="1">
    <source>
        <dbReference type="EMBL" id="TCU89054.1"/>
    </source>
</evidence>
<gene>
    <name evidence="1" type="ORF">EV671_103529</name>
</gene>
<dbReference type="RefSeq" id="WP_132575615.1">
    <property type="nucleotide sequence ID" value="NZ_CBCSGL010000036.1"/>
</dbReference>
<proteinExistence type="predicted"/>
<organism evidence="1 2">
    <name type="scientific">Roseateles saccharophilus</name>
    <name type="common">Pseudomonas saccharophila</name>
    <dbReference type="NCBI Taxonomy" id="304"/>
    <lineage>
        <taxon>Bacteria</taxon>
        <taxon>Pseudomonadati</taxon>
        <taxon>Pseudomonadota</taxon>
        <taxon>Betaproteobacteria</taxon>
        <taxon>Burkholderiales</taxon>
        <taxon>Sphaerotilaceae</taxon>
        <taxon>Roseateles</taxon>
    </lineage>
</organism>
<keyword evidence="2" id="KW-1185">Reference proteome</keyword>
<sequence>MYHQPGDAKVDADEDVGIREIDATINEIKRATIDDGKDVNDHPNVDVKEHGGRLLKAIETLQKARADIAREEDNPEVHQLRHRALQHLDRAIRAAKAAHAEWLKDMGR</sequence>
<dbReference type="Proteomes" id="UP000295110">
    <property type="component" value="Unassembled WGS sequence"/>
</dbReference>
<dbReference type="OrthoDB" id="7360972at2"/>
<accession>A0A4R3UJ69</accession>
<dbReference type="EMBL" id="SMBU01000035">
    <property type="protein sequence ID" value="TCU89054.1"/>
    <property type="molecule type" value="Genomic_DNA"/>
</dbReference>
<dbReference type="AlphaFoldDB" id="A0A4R3UJ69"/>
<comment type="caution">
    <text evidence="1">The sequence shown here is derived from an EMBL/GenBank/DDBJ whole genome shotgun (WGS) entry which is preliminary data.</text>
</comment>
<name>A0A4R3UJ69_ROSSA</name>
<evidence type="ECO:0000313" key="2">
    <source>
        <dbReference type="Proteomes" id="UP000295110"/>
    </source>
</evidence>
<protein>
    <submittedName>
        <fullName evidence="1">Uncharacterized protein</fullName>
    </submittedName>
</protein>
<reference evidence="1 2" key="1">
    <citation type="submission" date="2019-03" db="EMBL/GenBank/DDBJ databases">
        <title>Genomic Encyclopedia of Type Strains, Phase IV (KMG-IV): sequencing the most valuable type-strain genomes for metagenomic binning, comparative biology and taxonomic classification.</title>
        <authorList>
            <person name="Goeker M."/>
        </authorList>
    </citation>
    <scope>NUCLEOTIDE SEQUENCE [LARGE SCALE GENOMIC DNA]</scope>
    <source>
        <strain evidence="1 2">DSM 654</strain>
    </source>
</reference>